<organism evidence="3 4">
    <name type="scientific">Nocardioides guangzhouensis</name>
    <dbReference type="NCBI Taxonomy" id="2497878"/>
    <lineage>
        <taxon>Bacteria</taxon>
        <taxon>Bacillati</taxon>
        <taxon>Actinomycetota</taxon>
        <taxon>Actinomycetes</taxon>
        <taxon>Propionibacteriales</taxon>
        <taxon>Nocardioidaceae</taxon>
        <taxon>Nocardioides</taxon>
    </lineage>
</organism>
<accession>A0A4Q4Z4Q4</accession>
<keyword evidence="2" id="KW-1133">Transmembrane helix</keyword>
<keyword evidence="4" id="KW-1185">Reference proteome</keyword>
<sequence length="87" mass="9564">MSDRRLEPSGDPGHDETQPAWQPPAMPADQARLGLDRNTVEGAWIEFASSLDRRKPAHRVVAWVLLLLIGGPLLLAAAQQVASFWPL</sequence>
<dbReference type="OrthoDB" id="3790532at2"/>
<comment type="caution">
    <text evidence="3">The sequence shown here is derived from an EMBL/GenBank/DDBJ whole genome shotgun (WGS) entry which is preliminary data.</text>
</comment>
<feature type="region of interest" description="Disordered" evidence="1">
    <location>
        <begin position="1"/>
        <end position="30"/>
    </location>
</feature>
<evidence type="ECO:0000313" key="4">
    <source>
        <dbReference type="Proteomes" id="UP000295198"/>
    </source>
</evidence>
<feature type="compositionally biased region" description="Basic and acidic residues" evidence="1">
    <location>
        <begin position="1"/>
        <end position="17"/>
    </location>
</feature>
<reference evidence="3 4" key="1">
    <citation type="submission" date="2019-01" db="EMBL/GenBank/DDBJ databases">
        <title>Nocardioides guangzhouensis sp. nov., an actinobacterium isolated from soil.</title>
        <authorList>
            <person name="Fu Y."/>
            <person name="Cai Y."/>
            <person name="Lin Z."/>
            <person name="Chen P."/>
        </authorList>
    </citation>
    <scope>NUCLEOTIDE SEQUENCE [LARGE SCALE GENOMIC DNA]</scope>
    <source>
        <strain evidence="3 4">130</strain>
    </source>
</reference>
<protein>
    <submittedName>
        <fullName evidence="3">Uncharacterized protein</fullName>
    </submittedName>
</protein>
<feature type="transmembrane region" description="Helical" evidence="2">
    <location>
        <begin position="60"/>
        <end position="82"/>
    </location>
</feature>
<dbReference type="RefSeq" id="WP_134720805.1">
    <property type="nucleotide sequence ID" value="NZ_SDKM01000058.1"/>
</dbReference>
<evidence type="ECO:0000313" key="3">
    <source>
        <dbReference type="EMBL" id="RYP81874.1"/>
    </source>
</evidence>
<dbReference type="AlphaFoldDB" id="A0A4Q4Z4Q4"/>
<dbReference type="EMBL" id="SDKM01000058">
    <property type="protein sequence ID" value="RYP81874.1"/>
    <property type="molecule type" value="Genomic_DNA"/>
</dbReference>
<keyword evidence="2" id="KW-0812">Transmembrane</keyword>
<gene>
    <name evidence="3" type="ORF">EKO23_22905</name>
</gene>
<evidence type="ECO:0000256" key="1">
    <source>
        <dbReference type="SAM" id="MobiDB-lite"/>
    </source>
</evidence>
<evidence type="ECO:0000256" key="2">
    <source>
        <dbReference type="SAM" id="Phobius"/>
    </source>
</evidence>
<name>A0A4Q4Z4Q4_9ACTN</name>
<keyword evidence="2" id="KW-0472">Membrane</keyword>
<dbReference type="Proteomes" id="UP000295198">
    <property type="component" value="Unassembled WGS sequence"/>
</dbReference>
<proteinExistence type="predicted"/>